<evidence type="ECO:0000256" key="3">
    <source>
        <dbReference type="HAMAP-Rule" id="MF_00099"/>
    </source>
</evidence>
<comment type="PTM">
    <text evidence="3">Phosphorylated by CheA. Phosphorylation of the N-terminal regulatory domain activates the methylesterase activity.</text>
</comment>
<dbReference type="CDD" id="cd17541">
    <property type="entry name" value="REC_CheB-like"/>
    <property type="match status" value="1"/>
</dbReference>
<feature type="active site" evidence="3 4">
    <location>
        <position position="162"/>
    </location>
</feature>
<comment type="subcellular location">
    <subcellularLocation>
        <location evidence="3">Cytoplasm</location>
    </subcellularLocation>
</comment>
<evidence type="ECO:0000259" key="7">
    <source>
        <dbReference type="PROSITE" id="PS50122"/>
    </source>
</evidence>
<keyword evidence="3 5" id="KW-0597">Phosphoprotein</keyword>
<gene>
    <name evidence="3" type="primary">cheB</name>
    <name evidence="8" type="ORF">BCF55_0233</name>
</gene>
<comment type="domain">
    <text evidence="3">Contains a C-terminal catalytic domain, and an N-terminal region which modulates catalytic activity.</text>
</comment>
<dbReference type="GO" id="GO:0008984">
    <property type="term" value="F:protein-glutamate methylesterase activity"/>
    <property type="evidence" value="ECO:0007669"/>
    <property type="project" value="UniProtKB-UniRule"/>
</dbReference>
<comment type="catalytic activity">
    <reaction evidence="2 3">
        <text>[protein]-L-glutamate 5-O-methyl ester + H2O = L-glutamyl-[protein] + methanol + H(+)</text>
        <dbReference type="Rhea" id="RHEA:23236"/>
        <dbReference type="Rhea" id="RHEA-COMP:10208"/>
        <dbReference type="Rhea" id="RHEA-COMP:10311"/>
        <dbReference type="ChEBI" id="CHEBI:15377"/>
        <dbReference type="ChEBI" id="CHEBI:15378"/>
        <dbReference type="ChEBI" id="CHEBI:17790"/>
        <dbReference type="ChEBI" id="CHEBI:29973"/>
        <dbReference type="ChEBI" id="CHEBI:82795"/>
        <dbReference type="EC" id="3.1.1.61"/>
    </reaction>
</comment>
<keyword evidence="3 4" id="KW-0145">Chemotaxis</keyword>
<dbReference type="GO" id="GO:0000156">
    <property type="term" value="F:phosphorelay response regulator activity"/>
    <property type="evidence" value="ECO:0007669"/>
    <property type="project" value="InterPro"/>
</dbReference>
<feature type="active site" evidence="3 4">
    <location>
        <position position="284"/>
    </location>
</feature>
<dbReference type="AlphaFoldDB" id="A0A497XSS7"/>
<proteinExistence type="inferred from homology"/>
<feature type="domain" description="CheB-type methylesterase" evidence="7">
    <location>
        <begin position="156"/>
        <end position="342"/>
    </location>
</feature>
<dbReference type="EC" id="3.1.1.61" evidence="3"/>
<dbReference type="InterPro" id="IPR008248">
    <property type="entry name" value="CheB-like"/>
</dbReference>
<dbReference type="PROSITE" id="PS50110">
    <property type="entry name" value="RESPONSE_REGULATORY"/>
    <property type="match status" value="1"/>
</dbReference>
<dbReference type="Gene3D" id="3.40.50.2300">
    <property type="match status" value="1"/>
</dbReference>
<keyword evidence="3" id="KW-0963">Cytoplasm</keyword>
<dbReference type="InterPro" id="IPR011006">
    <property type="entry name" value="CheY-like_superfamily"/>
</dbReference>
<dbReference type="RefSeq" id="WP_121008983.1">
    <property type="nucleotide sequence ID" value="NZ_RCCJ01000001.1"/>
</dbReference>
<feature type="active site" evidence="3 4">
    <location>
        <position position="189"/>
    </location>
</feature>
<dbReference type="OrthoDB" id="9793421at2"/>
<dbReference type="InterPro" id="IPR000673">
    <property type="entry name" value="Sig_transdc_resp-reg_Me-estase"/>
</dbReference>
<evidence type="ECO:0000256" key="1">
    <source>
        <dbReference type="ARBA" id="ARBA00022801"/>
    </source>
</evidence>
<dbReference type="InterPro" id="IPR001789">
    <property type="entry name" value="Sig_transdc_resp-reg_receiver"/>
</dbReference>
<dbReference type="HAMAP" id="MF_00099">
    <property type="entry name" value="CheB_chemtxs"/>
    <property type="match status" value="1"/>
</dbReference>
<sequence length="344" mass="37598">MIRVLVVDDSPFIRLALKKLLSSERDIEIVGEASNGKEAVRLVQELKPDVVTLDVNMPVMDGLTALVEIRKVCPACRVLMVSSLTQEGARETLQALNSGALDFITKPNDYQELFNFREEIIAKIRAAYEAKVETISGTETGLPEGTAEGRFKIPPVVALGISTGGPQTLNVVLPKLPEDFPSPILIAIHMPDTFTATFARHLDSMCRLPVKEAEEGEVIRGGHVYVSRGRIHMTLSGTPERAFVRYVKDDSYIYKPSADLLLSSAAKVYRENTIGVVMTGMGNDGSKGIVEVKRAGGVTVAEDPKTAILWAMPESAIKTGCVDYVVPKERLPELLLKLTSQVHR</sequence>
<evidence type="ECO:0000313" key="9">
    <source>
        <dbReference type="Proteomes" id="UP000267841"/>
    </source>
</evidence>
<dbReference type="CDD" id="cd16432">
    <property type="entry name" value="CheB_Rec"/>
    <property type="match status" value="1"/>
</dbReference>
<dbReference type="PROSITE" id="PS50122">
    <property type="entry name" value="CHEB"/>
    <property type="match status" value="1"/>
</dbReference>
<dbReference type="SMART" id="SM00448">
    <property type="entry name" value="REC"/>
    <property type="match status" value="1"/>
</dbReference>
<dbReference type="Gene3D" id="3.40.50.180">
    <property type="entry name" value="Methylesterase CheB, C-terminal domain"/>
    <property type="match status" value="1"/>
</dbReference>
<dbReference type="PIRSF" id="PIRSF000876">
    <property type="entry name" value="RR_chemtxs_CheB"/>
    <property type="match status" value="1"/>
</dbReference>
<dbReference type="SUPFAM" id="SSF52738">
    <property type="entry name" value="Methylesterase CheB, C-terminal domain"/>
    <property type="match status" value="1"/>
</dbReference>
<keyword evidence="1 3" id="KW-0378">Hydrolase</keyword>
<dbReference type="GO" id="GO:0006935">
    <property type="term" value="P:chemotaxis"/>
    <property type="evidence" value="ECO:0007669"/>
    <property type="project" value="UniProtKB-UniRule"/>
</dbReference>
<comment type="function">
    <text evidence="3">Involved in chemotaxis. Part of a chemotaxis signal transduction system that modulates chemotaxis in response to various stimuli. Catalyzes the demethylation of specific methylglutamate residues introduced into the chemoreceptors (methyl-accepting chemotaxis proteins or MCP) by CheR. Also mediates the irreversible deamidation of specific glutamine residues to glutamic acid.</text>
</comment>
<name>A0A497XSS7_9AQUI</name>
<dbReference type="InterPro" id="IPR035909">
    <property type="entry name" value="CheB_C"/>
</dbReference>
<dbReference type="NCBIfam" id="NF001965">
    <property type="entry name" value="PRK00742.1"/>
    <property type="match status" value="1"/>
</dbReference>
<dbReference type="Proteomes" id="UP000267841">
    <property type="component" value="Unassembled WGS sequence"/>
</dbReference>
<dbReference type="Pfam" id="PF00072">
    <property type="entry name" value="Response_reg"/>
    <property type="match status" value="1"/>
</dbReference>
<dbReference type="Pfam" id="PF01339">
    <property type="entry name" value="CheB_methylest"/>
    <property type="match status" value="1"/>
</dbReference>
<evidence type="ECO:0000256" key="2">
    <source>
        <dbReference type="ARBA" id="ARBA00048267"/>
    </source>
</evidence>
<accession>A0A497XSS7</accession>
<evidence type="ECO:0000259" key="6">
    <source>
        <dbReference type="PROSITE" id="PS50110"/>
    </source>
</evidence>
<dbReference type="SUPFAM" id="SSF52172">
    <property type="entry name" value="CheY-like"/>
    <property type="match status" value="1"/>
</dbReference>
<reference evidence="8 9" key="1">
    <citation type="submission" date="2018-10" db="EMBL/GenBank/DDBJ databases">
        <title>Genomic Encyclopedia of Archaeal and Bacterial Type Strains, Phase II (KMG-II): from individual species to whole genera.</title>
        <authorList>
            <person name="Goeker M."/>
        </authorList>
    </citation>
    <scope>NUCLEOTIDE SEQUENCE [LARGE SCALE GENOMIC DNA]</scope>
    <source>
        <strain evidence="8 9">DSM 16510</strain>
    </source>
</reference>
<dbReference type="PANTHER" id="PTHR42872">
    <property type="entry name" value="PROTEIN-GLUTAMATE METHYLESTERASE/PROTEIN-GLUTAMINE GLUTAMINASE"/>
    <property type="match status" value="1"/>
</dbReference>
<feature type="modified residue" description="4-aspartylphosphate" evidence="3 5">
    <location>
        <position position="54"/>
    </location>
</feature>
<feature type="domain" description="Response regulatory" evidence="6">
    <location>
        <begin position="3"/>
        <end position="121"/>
    </location>
</feature>
<evidence type="ECO:0000256" key="4">
    <source>
        <dbReference type="PROSITE-ProRule" id="PRU00050"/>
    </source>
</evidence>
<dbReference type="PANTHER" id="PTHR42872:SF3">
    <property type="entry name" value="PROTEIN-GLUTAMATE METHYLESTERASE_PROTEIN-GLUTAMINE GLUTAMINASE 1"/>
    <property type="match status" value="1"/>
</dbReference>
<dbReference type="EMBL" id="RCCJ01000001">
    <property type="protein sequence ID" value="RLJ69973.1"/>
    <property type="molecule type" value="Genomic_DNA"/>
</dbReference>
<comment type="similarity">
    <text evidence="3">Belongs to the CheB family.</text>
</comment>
<comment type="catalytic activity">
    <reaction evidence="3">
        <text>L-glutaminyl-[protein] + H2O = L-glutamyl-[protein] + NH4(+)</text>
        <dbReference type="Rhea" id="RHEA:16441"/>
        <dbReference type="Rhea" id="RHEA-COMP:10207"/>
        <dbReference type="Rhea" id="RHEA-COMP:10208"/>
        <dbReference type="ChEBI" id="CHEBI:15377"/>
        <dbReference type="ChEBI" id="CHEBI:28938"/>
        <dbReference type="ChEBI" id="CHEBI:29973"/>
        <dbReference type="ChEBI" id="CHEBI:30011"/>
        <dbReference type="EC" id="3.5.1.44"/>
    </reaction>
</comment>
<organism evidence="8 9">
    <name type="scientific">Hydrogenivirga caldilitoris</name>
    <dbReference type="NCBI Taxonomy" id="246264"/>
    <lineage>
        <taxon>Bacteria</taxon>
        <taxon>Pseudomonadati</taxon>
        <taxon>Aquificota</taxon>
        <taxon>Aquificia</taxon>
        <taxon>Aquificales</taxon>
        <taxon>Aquificaceae</taxon>
        <taxon>Hydrogenivirga</taxon>
    </lineage>
</organism>
<protein>
    <recommendedName>
        <fullName evidence="3">Protein-glutamate methylesterase/protein-glutamine glutaminase</fullName>
        <ecNumber evidence="3">3.1.1.61</ecNumber>
        <ecNumber evidence="3">3.5.1.44</ecNumber>
    </recommendedName>
</protein>
<evidence type="ECO:0000313" key="8">
    <source>
        <dbReference type="EMBL" id="RLJ69973.1"/>
    </source>
</evidence>
<dbReference type="GO" id="GO:0005737">
    <property type="term" value="C:cytoplasm"/>
    <property type="evidence" value="ECO:0007669"/>
    <property type="project" value="UniProtKB-SubCell"/>
</dbReference>
<comment type="caution">
    <text evidence="8">The sequence shown here is derived from an EMBL/GenBank/DDBJ whole genome shotgun (WGS) entry which is preliminary data.</text>
</comment>
<keyword evidence="9" id="KW-1185">Reference proteome</keyword>
<dbReference type="EC" id="3.5.1.44" evidence="3"/>
<evidence type="ECO:0000256" key="5">
    <source>
        <dbReference type="PROSITE-ProRule" id="PRU00169"/>
    </source>
</evidence>
<dbReference type="GO" id="GO:0050568">
    <property type="term" value="F:protein-glutamine glutaminase activity"/>
    <property type="evidence" value="ECO:0007669"/>
    <property type="project" value="UniProtKB-UniRule"/>
</dbReference>